<evidence type="ECO:0000313" key="2">
    <source>
        <dbReference type="EMBL" id="OPX46980.1"/>
    </source>
</evidence>
<evidence type="ECO:0000313" key="3">
    <source>
        <dbReference type="Proteomes" id="UP000191448"/>
    </source>
</evidence>
<comment type="caution">
    <text evidence="2">The sequence shown here is derived from an EMBL/GenBank/DDBJ whole genome shotgun (WGS) entry which is preliminary data.</text>
</comment>
<proteinExistence type="predicted"/>
<gene>
    <name evidence="2" type="ORF">CLTHE_22180</name>
</gene>
<feature type="transmembrane region" description="Helical" evidence="1">
    <location>
        <begin position="378"/>
        <end position="400"/>
    </location>
</feature>
<keyword evidence="1" id="KW-0472">Membrane</keyword>
<dbReference type="EMBL" id="LTAY01000059">
    <property type="protein sequence ID" value="OPX46980.1"/>
    <property type="molecule type" value="Genomic_DNA"/>
</dbReference>
<reference evidence="2 3" key="1">
    <citation type="submission" date="2016-02" db="EMBL/GenBank/DDBJ databases">
        <title>Genome sequence of Clostridium thermobutyricum DSM 4928.</title>
        <authorList>
            <person name="Poehlein A."/>
            <person name="Daniel R."/>
        </authorList>
    </citation>
    <scope>NUCLEOTIDE SEQUENCE [LARGE SCALE GENOMIC DNA]</scope>
    <source>
        <strain evidence="2 3">DSM 4928</strain>
    </source>
</reference>
<feature type="transmembrane region" description="Helical" evidence="1">
    <location>
        <begin position="244"/>
        <end position="264"/>
    </location>
</feature>
<feature type="transmembrane region" description="Helical" evidence="1">
    <location>
        <begin position="172"/>
        <end position="192"/>
    </location>
</feature>
<feature type="transmembrane region" description="Helical" evidence="1">
    <location>
        <begin position="213"/>
        <end position="232"/>
    </location>
</feature>
<feature type="transmembrane region" description="Helical" evidence="1">
    <location>
        <begin position="412"/>
        <end position="433"/>
    </location>
</feature>
<feature type="transmembrane region" description="Helical" evidence="1">
    <location>
        <begin position="78"/>
        <end position="97"/>
    </location>
</feature>
<feature type="transmembrane region" description="Helical" evidence="1">
    <location>
        <begin position="326"/>
        <end position="348"/>
    </location>
</feature>
<keyword evidence="1" id="KW-0812">Transmembrane</keyword>
<dbReference type="OrthoDB" id="1652557at2"/>
<evidence type="ECO:0000256" key="1">
    <source>
        <dbReference type="SAM" id="Phobius"/>
    </source>
</evidence>
<accession>A0A1V4SSW9</accession>
<dbReference type="RefSeq" id="WP_080023480.1">
    <property type="nucleotide sequence ID" value="NZ_LTAY01000059.1"/>
</dbReference>
<feature type="transmembrane region" description="Helical" evidence="1">
    <location>
        <begin position="297"/>
        <end position="320"/>
    </location>
</feature>
<name>A0A1V4SSW9_9CLOT</name>
<feature type="transmembrane region" description="Helical" evidence="1">
    <location>
        <begin position="129"/>
        <end position="152"/>
    </location>
</feature>
<sequence length="448" mass="51196">MGIKLFSKKIYESEIKKNKSFILMMTATIIFMYGIISIYYNENIYPNVREFKQISYWDQSQNLVEFEYPVEGLMKTNLFFILAVATAVVILCTFKYIREKSKNIACIMYSGGGYREAFKFLVYTSLKSFSIATILGVLIGILISPINNFIIYKIVQNEGSLFTFNLEGFLNVLLFIIIQFSTIVMINFGYIYRKDVMGLINIDGAKTLDDKRVIKIPNIIYIILYVLPLFYMLTFPDYKDAGKISLVLSIISMLVLHGFIKYGLDGIYRSLKKRKFMYKGTRILYISNSVKTIKESYVYILLLMLTMLSAAYTMLGVLDFTGMKEIILICIMGSSIVISLSVGYKFIVEAREIEFRAKQIRLLGFSNESILSCVTKEIILTFTLTNIIPLMILASTIYIFTISGLLSFKFGASLILSILIPSNVIGVICSFVCKNKISDNLEIYYKKN</sequence>
<evidence type="ECO:0008006" key="4">
    <source>
        <dbReference type="Google" id="ProtNLM"/>
    </source>
</evidence>
<dbReference type="AlphaFoldDB" id="A0A1V4SSW9"/>
<organism evidence="2 3">
    <name type="scientific">Clostridium thermobutyricum DSM 4928</name>
    <dbReference type="NCBI Taxonomy" id="1121339"/>
    <lineage>
        <taxon>Bacteria</taxon>
        <taxon>Bacillati</taxon>
        <taxon>Bacillota</taxon>
        <taxon>Clostridia</taxon>
        <taxon>Eubacteriales</taxon>
        <taxon>Clostridiaceae</taxon>
        <taxon>Clostridium</taxon>
    </lineage>
</organism>
<feature type="transmembrane region" description="Helical" evidence="1">
    <location>
        <begin position="21"/>
        <end position="40"/>
    </location>
</feature>
<keyword evidence="1" id="KW-1133">Transmembrane helix</keyword>
<dbReference type="Proteomes" id="UP000191448">
    <property type="component" value="Unassembled WGS sequence"/>
</dbReference>
<protein>
    <recommendedName>
        <fullName evidence="4">FtsX-like permease family protein</fullName>
    </recommendedName>
</protein>